<feature type="chain" id="PRO_5042886128" description="CBM1 domain-containing protein" evidence="3">
    <location>
        <begin position="19"/>
        <end position="512"/>
    </location>
</feature>
<reference evidence="5 6" key="1">
    <citation type="submission" date="2019-10" db="EMBL/GenBank/DDBJ databases">
        <authorList>
            <person name="Palmer J.M."/>
        </authorList>
    </citation>
    <scope>NUCLEOTIDE SEQUENCE [LARGE SCALE GENOMIC DNA]</scope>
    <source>
        <strain evidence="5 6">TWF506</strain>
    </source>
</reference>
<keyword evidence="6" id="KW-1185">Reference proteome</keyword>
<dbReference type="SMART" id="SM00236">
    <property type="entry name" value="fCBD"/>
    <property type="match status" value="1"/>
</dbReference>
<dbReference type="GO" id="GO:0005576">
    <property type="term" value="C:extracellular region"/>
    <property type="evidence" value="ECO:0007669"/>
    <property type="project" value="InterPro"/>
</dbReference>
<dbReference type="Pfam" id="PF22807">
    <property type="entry name" value="TrAA12"/>
    <property type="match status" value="1"/>
</dbReference>
<evidence type="ECO:0000313" key="6">
    <source>
        <dbReference type="Proteomes" id="UP001307849"/>
    </source>
</evidence>
<evidence type="ECO:0000313" key="5">
    <source>
        <dbReference type="EMBL" id="KAK6518616.1"/>
    </source>
</evidence>
<proteinExistence type="predicted"/>
<dbReference type="EMBL" id="JAVHJM010000002">
    <property type="protein sequence ID" value="KAK6518616.1"/>
    <property type="molecule type" value="Genomic_DNA"/>
</dbReference>
<dbReference type="InterPro" id="IPR011042">
    <property type="entry name" value="6-blade_b-propeller_TolB-like"/>
</dbReference>
<gene>
    <name evidence="5" type="ORF">TWF506_005751</name>
</gene>
<dbReference type="PROSITE" id="PS00562">
    <property type="entry name" value="CBM1_1"/>
    <property type="match status" value="1"/>
</dbReference>
<dbReference type="Pfam" id="PF00734">
    <property type="entry name" value="CBM_1"/>
    <property type="match status" value="1"/>
</dbReference>
<dbReference type="Proteomes" id="UP001307849">
    <property type="component" value="Unassembled WGS sequence"/>
</dbReference>
<dbReference type="GO" id="GO:0030248">
    <property type="term" value="F:cellulose binding"/>
    <property type="evidence" value="ECO:0007669"/>
    <property type="project" value="InterPro"/>
</dbReference>
<keyword evidence="1 3" id="KW-0732">Signal</keyword>
<dbReference type="PROSITE" id="PS51164">
    <property type="entry name" value="CBM1_2"/>
    <property type="match status" value="1"/>
</dbReference>
<dbReference type="Gene3D" id="2.120.10.30">
    <property type="entry name" value="TolB, C-terminal domain"/>
    <property type="match status" value="1"/>
</dbReference>
<feature type="region of interest" description="Disordered" evidence="2">
    <location>
        <begin position="430"/>
        <end position="476"/>
    </location>
</feature>
<evidence type="ECO:0000256" key="3">
    <source>
        <dbReference type="SAM" id="SignalP"/>
    </source>
</evidence>
<name>A0AAN8NKA4_9PEZI</name>
<dbReference type="InterPro" id="IPR054539">
    <property type="entry name" value="Beta-prop_PDH"/>
</dbReference>
<feature type="signal peptide" evidence="3">
    <location>
        <begin position="1"/>
        <end position="18"/>
    </location>
</feature>
<dbReference type="SUPFAM" id="SSF50952">
    <property type="entry name" value="Soluble quinoprotein glucose dehydrogenase"/>
    <property type="match status" value="1"/>
</dbReference>
<dbReference type="InterPro" id="IPR000254">
    <property type="entry name" value="CBD"/>
</dbReference>
<comment type="caution">
    <text evidence="5">The sequence shown here is derived from an EMBL/GenBank/DDBJ whole genome shotgun (WGS) entry which is preliminary data.</text>
</comment>
<feature type="compositionally biased region" description="Low complexity" evidence="2">
    <location>
        <begin position="430"/>
        <end position="472"/>
    </location>
</feature>
<dbReference type="InterPro" id="IPR011041">
    <property type="entry name" value="Quinoprot_gluc/sorb_DH_b-prop"/>
</dbReference>
<dbReference type="InterPro" id="IPR035971">
    <property type="entry name" value="CBD_sf"/>
</dbReference>
<dbReference type="SUPFAM" id="SSF57180">
    <property type="entry name" value="Cellulose-binding domain"/>
    <property type="match status" value="1"/>
</dbReference>
<organism evidence="5 6">
    <name type="scientific">Arthrobotrys conoides</name>
    <dbReference type="NCBI Taxonomy" id="74498"/>
    <lineage>
        <taxon>Eukaryota</taxon>
        <taxon>Fungi</taxon>
        <taxon>Dikarya</taxon>
        <taxon>Ascomycota</taxon>
        <taxon>Pezizomycotina</taxon>
        <taxon>Orbiliomycetes</taxon>
        <taxon>Orbiliales</taxon>
        <taxon>Orbiliaceae</taxon>
        <taxon>Arthrobotrys</taxon>
    </lineage>
</organism>
<sequence>MKVSTLLVWGTALGLASAQTCNVLPYTYAAPVMAAGYRAQLVATGLRTPRAIVFDSSGYLLVAERGAGISRFQVGSCGTLLNRQLILSDTTLNHGLTLSADGRTLFASSSTTAFSWSYDPSSGATSNKRTLVTGMGAGPSGHTTRTLYASIKNPDLLLISWGSDGNFDWGASNINSGRSQIRGYSISQVSNNPVAFNQGGTIFGWGLRNSVGIGEDPAGGIWSVENSADNIVRNGQDVHNNNPGEELNYHGLATDNSQRGNYGYPECLAVWQLSDLPNNGGLTTGRQFSNMTGAVTDAVCASSRQNPRITFPSHTAPLDVKFDAQGNAWVSFHGSWNRSPPDGYRVSVIPFGSNNQPVANFDSMTGYRDIMTNPDNTKCPSSCFRPTGLAFDAAGRLFVSSDSTGEIYLIENTNPVTTTTTRTTTLITTTRTTTPVTTTPRTTTPITTTRTTTPITTTRTTTSSTTASRTTTAGAAQPTWGQCGGIGWTGATECVSGATCKALNPYYSQCLP</sequence>
<evidence type="ECO:0000256" key="2">
    <source>
        <dbReference type="SAM" id="MobiDB-lite"/>
    </source>
</evidence>
<protein>
    <recommendedName>
        <fullName evidence="4">CBM1 domain-containing protein</fullName>
    </recommendedName>
</protein>
<accession>A0AAN8NKA4</accession>
<evidence type="ECO:0000256" key="1">
    <source>
        <dbReference type="ARBA" id="ARBA00022729"/>
    </source>
</evidence>
<feature type="domain" description="CBM1" evidence="4">
    <location>
        <begin position="475"/>
        <end position="511"/>
    </location>
</feature>
<dbReference type="AlphaFoldDB" id="A0AAN8NKA4"/>
<dbReference type="GO" id="GO:0005975">
    <property type="term" value="P:carbohydrate metabolic process"/>
    <property type="evidence" value="ECO:0007669"/>
    <property type="project" value="InterPro"/>
</dbReference>
<evidence type="ECO:0000259" key="4">
    <source>
        <dbReference type="PROSITE" id="PS51164"/>
    </source>
</evidence>